<keyword evidence="1" id="KW-0812">Transmembrane</keyword>
<feature type="transmembrane region" description="Helical" evidence="1">
    <location>
        <begin position="269"/>
        <end position="291"/>
    </location>
</feature>
<name>A0A1Y1S9I5_9MICR</name>
<keyword evidence="1" id="KW-1133">Transmembrane helix</keyword>
<keyword evidence="3" id="KW-1185">Reference proteome</keyword>
<sequence>MPNIFKNRFSTLDLVKYAIICSIGTGMIYGPVQYSCISGKNSYTVNIALFIASIFEQLIAQCYAELKCILPQEGGDFLYIEQFFSGSAGTAYALVMLIVYTTGANSFTINLLLDVFKISNNRAIWSLLLSLIIIPITLIPVYARKRVMRLISILQFAAVFLILLSLPLAVGFKKENRLISTTKHVVRAPVTLKTLLLVFAKMHYTFCGIFSCNSLHKDVTGNLYLPYLISASTIYVLYVVVTNSLFHIYRNETGEIDYENVLGFLPGKSNTVACMGICFALYFGGFFANGFTATDNLNYLIKKYKMRKNTNYAAAVASAGIAFSFSFIELNRVMAVLSMLLILSTTLSITGIIIHSRRNPTYRIKVPKFLIYSAIAGCIVTLVANGFALVS</sequence>
<feature type="transmembrane region" description="Helical" evidence="1">
    <location>
        <begin position="150"/>
        <end position="170"/>
    </location>
</feature>
<protein>
    <submittedName>
        <fullName evidence="2">Uncharacterized protein</fullName>
    </submittedName>
</protein>
<evidence type="ECO:0000313" key="3">
    <source>
        <dbReference type="Proteomes" id="UP000192639"/>
    </source>
</evidence>
<comment type="caution">
    <text evidence="2">The sequence shown here is derived from an EMBL/GenBank/DDBJ whole genome shotgun (WGS) entry which is preliminary data.</text>
</comment>
<feature type="transmembrane region" description="Helical" evidence="1">
    <location>
        <begin position="83"/>
        <end position="103"/>
    </location>
</feature>
<feature type="transmembrane region" description="Helical" evidence="1">
    <location>
        <begin position="123"/>
        <end position="143"/>
    </location>
</feature>
<dbReference type="Proteomes" id="UP000192639">
    <property type="component" value="Unassembled WGS sequence"/>
</dbReference>
<feature type="transmembrane region" description="Helical" evidence="1">
    <location>
        <begin position="334"/>
        <end position="357"/>
    </location>
</feature>
<evidence type="ECO:0000313" key="2">
    <source>
        <dbReference type="EMBL" id="ORD95140.1"/>
    </source>
</evidence>
<dbReference type="OrthoDB" id="5982228at2759"/>
<gene>
    <name evidence="2" type="ORF">ECANGB1_2774</name>
</gene>
<dbReference type="VEuPathDB" id="MicrosporidiaDB:ECANGB1_2774"/>
<proteinExistence type="predicted"/>
<feature type="transmembrane region" description="Helical" evidence="1">
    <location>
        <begin position="312"/>
        <end position="328"/>
    </location>
</feature>
<feature type="transmembrane region" description="Helical" evidence="1">
    <location>
        <begin position="190"/>
        <end position="212"/>
    </location>
</feature>
<feature type="transmembrane region" description="Helical" evidence="1">
    <location>
        <begin position="369"/>
        <end position="390"/>
    </location>
</feature>
<dbReference type="PIRSF" id="PIRSF006060">
    <property type="entry name" value="AA_transporter"/>
    <property type="match status" value="1"/>
</dbReference>
<feature type="transmembrane region" description="Helical" evidence="1">
    <location>
        <begin position="12"/>
        <end position="31"/>
    </location>
</feature>
<organism evidence="2 3">
    <name type="scientific">Enterospora canceri</name>
    <dbReference type="NCBI Taxonomy" id="1081671"/>
    <lineage>
        <taxon>Eukaryota</taxon>
        <taxon>Fungi</taxon>
        <taxon>Fungi incertae sedis</taxon>
        <taxon>Microsporidia</taxon>
        <taxon>Enterocytozoonidae</taxon>
        <taxon>Enterospora</taxon>
    </lineage>
</organism>
<keyword evidence="1" id="KW-0472">Membrane</keyword>
<dbReference type="Gene3D" id="1.20.1740.10">
    <property type="entry name" value="Amino acid/polyamine transporter I"/>
    <property type="match status" value="1"/>
</dbReference>
<dbReference type="AlphaFoldDB" id="A0A1Y1S9I5"/>
<reference evidence="2 3" key="1">
    <citation type="journal article" date="2017" name="Environ. Microbiol.">
        <title>Decay of the glycolytic pathway and adaptation to intranuclear parasitism within Enterocytozoonidae microsporidia.</title>
        <authorList>
            <person name="Wiredu Boakye D."/>
            <person name="Jaroenlak P."/>
            <person name="Prachumwat A."/>
            <person name="Williams T.A."/>
            <person name="Bateman K.S."/>
            <person name="Itsathitphaisarn O."/>
            <person name="Sritunyalucksana K."/>
            <person name="Paszkiewicz K.H."/>
            <person name="Moore K.A."/>
            <person name="Stentiford G.D."/>
            <person name="Williams B.A."/>
        </authorList>
    </citation>
    <scope>NUCLEOTIDE SEQUENCE [LARGE SCALE GENOMIC DNA]</scope>
    <source>
        <strain evidence="2 3">GB1</strain>
    </source>
</reference>
<evidence type="ECO:0000256" key="1">
    <source>
        <dbReference type="SAM" id="Phobius"/>
    </source>
</evidence>
<accession>A0A1Y1S9I5</accession>
<feature type="transmembrane region" description="Helical" evidence="1">
    <location>
        <begin position="224"/>
        <end position="249"/>
    </location>
</feature>
<dbReference type="EMBL" id="LWDP01000002">
    <property type="protein sequence ID" value="ORD95140.1"/>
    <property type="molecule type" value="Genomic_DNA"/>
</dbReference>